<dbReference type="InterPro" id="IPR027417">
    <property type="entry name" value="P-loop_NTPase"/>
</dbReference>
<evidence type="ECO:0000256" key="9">
    <source>
        <dbReference type="HAMAP-Rule" id="MF_01382"/>
    </source>
</evidence>
<dbReference type="GO" id="GO:0005829">
    <property type="term" value="C:cytosol"/>
    <property type="evidence" value="ECO:0007669"/>
    <property type="project" value="TreeGrafter"/>
</dbReference>
<evidence type="ECO:0000256" key="5">
    <source>
        <dbReference type="ARBA" id="ARBA00022927"/>
    </source>
</evidence>
<dbReference type="HAMAP" id="MF_01382">
    <property type="entry name" value="SecA"/>
    <property type="match status" value="1"/>
</dbReference>
<comment type="function">
    <text evidence="9">Part of the Sec protein translocase complex. Interacts with the SecYEG preprotein conducting channel. Has a central role in coupling the hydrolysis of ATP to the transfer of proteins into and across the cell membrane, serving both as a receptor for the preprotein-SecB complex and as an ATP-driven molecular motor driving the stepwise translocation of polypeptide chains across the membrane.</text>
</comment>
<keyword evidence="9" id="KW-0963">Cytoplasm</keyword>
<comment type="similarity">
    <text evidence="9">Belongs to the SecA family.</text>
</comment>
<dbReference type="InterPro" id="IPR036670">
    <property type="entry name" value="SecA_X-link_sf"/>
</dbReference>
<feature type="binding site" evidence="9">
    <location>
        <position position="542"/>
    </location>
    <ligand>
        <name>ATP</name>
        <dbReference type="ChEBI" id="CHEBI:30616"/>
    </ligand>
</feature>
<accession>A0A7Z0KXZ6</accession>
<dbReference type="InterPro" id="IPR014018">
    <property type="entry name" value="SecA_motor_DEAD"/>
</dbReference>
<dbReference type="GO" id="GO:0005524">
    <property type="term" value="F:ATP binding"/>
    <property type="evidence" value="ECO:0007669"/>
    <property type="project" value="UniProtKB-UniRule"/>
</dbReference>
<proteinExistence type="inferred from homology"/>
<dbReference type="InterPro" id="IPR044722">
    <property type="entry name" value="SecA_SF2_C"/>
</dbReference>
<keyword evidence="4 9" id="KW-0067">ATP-binding</keyword>
<dbReference type="GO" id="GO:0006605">
    <property type="term" value="P:protein targeting"/>
    <property type="evidence" value="ECO:0007669"/>
    <property type="project" value="UniProtKB-UniRule"/>
</dbReference>
<dbReference type="InterPro" id="IPR000185">
    <property type="entry name" value="SecA"/>
</dbReference>
<dbReference type="FunFam" id="3.40.50.300:FF:000429">
    <property type="entry name" value="Preprotein translocase subunit SecA"/>
    <property type="match status" value="1"/>
</dbReference>
<feature type="binding site" evidence="9">
    <location>
        <position position="114"/>
    </location>
    <ligand>
        <name>ATP</name>
        <dbReference type="ChEBI" id="CHEBI:30616"/>
    </ligand>
</feature>
<dbReference type="Gene3D" id="3.40.50.300">
    <property type="entry name" value="P-loop containing nucleotide triphosphate hydrolases"/>
    <property type="match status" value="2"/>
</dbReference>
<dbReference type="GO" id="GO:0031522">
    <property type="term" value="C:cell envelope Sec protein transport complex"/>
    <property type="evidence" value="ECO:0007669"/>
    <property type="project" value="TreeGrafter"/>
</dbReference>
<evidence type="ECO:0000313" key="13">
    <source>
        <dbReference type="Proteomes" id="UP000529417"/>
    </source>
</evidence>
<comment type="catalytic activity">
    <reaction evidence="9">
        <text>ATP + H2O + cellular proteinSide 1 = ADP + phosphate + cellular proteinSide 2.</text>
        <dbReference type="EC" id="7.4.2.8"/>
    </reaction>
</comment>
<keyword evidence="2 9" id="KW-1003">Cell membrane</keyword>
<evidence type="ECO:0000256" key="1">
    <source>
        <dbReference type="ARBA" id="ARBA00022448"/>
    </source>
</evidence>
<dbReference type="InterPro" id="IPR014001">
    <property type="entry name" value="Helicase_ATP-bd"/>
</dbReference>
<keyword evidence="6 9" id="KW-1278">Translocase</keyword>
<dbReference type="GO" id="GO:0017038">
    <property type="term" value="P:protein import"/>
    <property type="evidence" value="ECO:0007669"/>
    <property type="project" value="InterPro"/>
</dbReference>
<evidence type="ECO:0000256" key="8">
    <source>
        <dbReference type="ARBA" id="ARBA00023136"/>
    </source>
</evidence>
<evidence type="ECO:0000259" key="11">
    <source>
        <dbReference type="PROSITE" id="PS51196"/>
    </source>
</evidence>
<dbReference type="EMBL" id="JACBXS010000017">
    <property type="protein sequence ID" value="NYS25282.1"/>
    <property type="molecule type" value="Genomic_DNA"/>
</dbReference>
<dbReference type="Pfam" id="PF01043">
    <property type="entry name" value="SecA_PP_bind"/>
    <property type="match status" value="1"/>
</dbReference>
<keyword evidence="13" id="KW-1185">Reference proteome</keyword>
<keyword evidence="5 9" id="KW-0653">Protein transport</keyword>
<dbReference type="Pfam" id="PF07517">
    <property type="entry name" value="SecA_DEAD"/>
    <property type="match status" value="1"/>
</dbReference>
<dbReference type="GO" id="GO:0065002">
    <property type="term" value="P:intracellular protein transmembrane transport"/>
    <property type="evidence" value="ECO:0007669"/>
    <property type="project" value="UniProtKB-UniRule"/>
</dbReference>
<dbReference type="Pfam" id="PF21090">
    <property type="entry name" value="P-loop_SecA"/>
    <property type="match status" value="1"/>
</dbReference>
<keyword evidence="7 9" id="KW-0811">Translocation</keyword>
<name>A0A7Z0KXZ6_9RHOB</name>
<sequence>MSQPWLIRDRAPAFFAERRWPVQTWYDEALATGFRALVPPLYRSGLRDGLVVALTLWHGRRLRTASDAALQMQARALRPVLLRRGFRIGTVARAFALCREALRRELGFAHHAVQLRGGAQILSGRVAEMATGEGKTVTAALPAVAAALAGVPVHVVTVNDYLSRRDHDELAPVFARLGLRSAWIDADMTPAAKIAAYGAPIVYVTNKTLVFDYLRSRLGREGPDTVQRHAAATLRGRPVPPPMPHALGFCIVDEADSILIDEAQTPLIIAAPDTHLSEADCRHALAHARGLAEGQDFRLDHAQRRAELTRAGRALLAARAGTDWNAPALWQIARAREELCRHALAALHLHHRDQHYILAEDTVQIVDEFTGRVLADRQWQAGLHQMVEVKEGLPPGASRRTLAQITYQGFFRRYLWFGGMTGTGAEVARELWGTYGLGVTRVPRHRRLHRRDLGVRLYRDEPAKLQAVAARAARMVARGRPVLIGTRSVEVSERLGGVLGDAGLAHVVLNARQDGDEAALIARAGAAGAVTVATNMAGRGTDIRLTSEARAAGGLHVMLTEYHESPRIDRQLVGRAGRQGDPGSTEALVALDDDLFRRHAPRMQRAVAGLLPGGLRRLPAVLAHLLRWRAQRAAEARARLRREGVLRRADKLEKSLGFTRRPI</sequence>
<reference evidence="12 13" key="1">
    <citation type="journal article" date="2000" name="Arch. Microbiol.">
        <title>Rhodobaca bogoriensis gen. nov. and sp. nov., an alkaliphilic purple nonsulfur bacterium from African Rift Valley soda lakes.</title>
        <authorList>
            <person name="Milford A.D."/>
            <person name="Achenbach L.A."/>
            <person name="Jung D.O."/>
            <person name="Madigan M.T."/>
        </authorList>
    </citation>
    <scope>NUCLEOTIDE SEQUENCE [LARGE SCALE GENOMIC DNA]</scope>
    <source>
        <strain evidence="12 13">2376</strain>
    </source>
</reference>
<protein>
    <recommendedName>
        <fullName evidence="9">Protein translocase subunit SecA</fullName>
        <ecNumber evidence="9">7.4.2.8</ecNumber>
    </recommendedName>
</protein>
<evidence type="ECO:0000256" key="2">
    <source>
        <dbReference type="ARBA" id="ARBA00022475"/>
    </source>
</evidence>
<dbReference type="GO" id="GO:0008564">
    <property type="term" value="F:protein-exporting ATPase activity"/>
    <property type="evidence" value="ECO:0007669"/>
    <property type="project" value="UniProtKB-EC"/>
</dbReference>
<comment type="subcellular location">
    <subcellularLocation>
        <location evidence="9">Cell membrane</location>
        <topology evidence="9">Peripheral membrane protein</topology>
        <orientation evidence="9">Cytoplasmic side</orientation>
    </subcellularLocation>
    <subcellularLocation>
        <location evidence="9">Cytoplasm</location>
    </subcellularLocation>
    <text evidence="9">Distribution is 50-50.</text>
</comment>
<keyword evidence="8 9" id="KW-0472">Membrane</keyword>
<dbReference type="SMART" id="SM00958">
    <property type="entry name" value="SecA_PP_bind"/>
    <property type="match status" value="1"/>
</dbReference>
<dbReference type="Gene3D" id="3.90.1440.10">
    <property type="entry name" value="SecA, preprotein cross-linking domain"/>
    <property type="match status" value="1"/>
</dbReference>
<evidence type="ECO:0000256" key="6">
    <source>
        <dbReference type="ARBA" id="ARBA00022967"/>
    </source>
</evidence>
<evidence type="ECO:0000256" key="7">
    <source>
        <dbReference type="ARBA" id="ARBA00023010"/>
    </source>
</evidence>
<comment type="caution">
    <text evidence="12">The sequence shown here is derived from an EMBL/GenBank/DDBJ whole genome shotgun (WGS) entry which is preliminary data.</text>
</comment>
<evidence type="ECO:0000313" key="12">
    <source>
        <dbReference type="EMBL" id="NYS25282.1"/>
    </source>
</evidence>
<dbReference type="CDD" id="cd17928">
    <property type="entry name" value="DEXDc_SecA"/>
    <property type="match status" value="1"/>
</dbReference>
<gene>
    <name evidence="9" type="primary">secA</name>
    <name evidence="12" type="ORF">HUK65_09790</name>
</gene>
<evidence type="ECO:0000256" key="3">
    <source>
        <dbReference type="ARBA" id="ARBA00022741"/>
    </source>
</evidence>
<dbReference type="InterPro" id="IPR011115">
    <property type="entry name" value="SecA_DEAD"/>
</dbReference>
<dbReference type="PANTHER" id="PTHR30612">
    <property type="entry name" value="SECA INNER MEMBRANE COMPONENT OF SEC PROTEIN SECRETION SYSTEM"/>
    <property type="match status" value="1"/>
</dbReference>
<evidence type="ECO:0000256" key="4">
    <source>
        <dbReference type="ARBA" id="ARBA00022840"/>
    </source>
</evidence>
<dbReference type="Proteomes" id="UP000529417">
    <property type="component" value="Unassembled WGS sequence"/>
</dbReference>
<dbReference type="PROSITE" id="PS51196">
    <property type="entry name" value="SECA_MOTOR_DEAD"/>
    <property type="match status" value="1"/>
</dbReference>
<dbReference type="SMART" id="SM00957">
    <property type="entry name" value="SecA_DEAD"/>
    <property type="match status" value="1"/>
</dbReference>
<comment type="subunit">
    <text evidence="9">Monomer and homodimer. Part of the essential Sec protein translocation apparatus which comprises SecA, SecYEG and auxiliary proteins SecDF-YajC and YidC.</text>
</comment>
<dbReference type="AlphaFoldDB" id="A0A7Z0KXZ6"/>
<dbReference type="EC" id="7.4.2.8" evidence="9"/>
<evidence type="ECO:0000259" key="10">
    <source>
        <dbReference type="PROSITE" id="PS51192"/>
    </source>
</evidence>
<dbReference type="PRINTS" id="PR00906">
    <property type="entry name" value="SECA"/>
</dbReference>
<feature type="binding site" evidence="9">
    <location>
        <begin position="132"/>
        <end position="136"/>
    </location>
    <ligand>
        <name>ATP</name>
        <dbReference type="ChEBI" id="CHEBI:30616"/>
    </ligand>
</feature>
<feature type="domain" description="SecA family profile" evidence="11">
    <location>
        <begin position="30"/>
        <end position="619"/>
    </location>
</feature>
<keyword evidence="3 9" id="KW-0547">Nucleotide-binding</keyword>
<dbReference type="InterPro" id="IPR011130">
    <property type="entry name" value="SecA_preprotein_X-link_dom"/>
</dbReference>
<keyword evidence="1 9" id="KW-0813">Transport</keyword>
<dbReference type="GO" id="GO:0005886">
    <property type="term" value="C:plasma membrane"/>
    <property type="evidence" value="ECO:0007669"/>
    <property type="project" value="UniProtKB-SubCell"/>
</dbReference>
<dbReference type="PROSITE" id="PS01312">
    <property type="entry name" value="SECA"/>
    <property type="match status" value="1"/>
</dbReference>
<dbReference type="RefSeq" id="WP_179905989.1">
    <property type="nucleotide sequence ID" value="NZ_JACBXS010000017.1"/>
</dbReference>
<dbReference type="PANTHER" id="PTHR30612:SF0">
    <property type="entry name" value="CHLOROPLAST PROTEIN-TRANSPORTING ATPASE"/>
    <property type="match status" value="1"/>
</dbReference>
<organism evidence="12 13">
    <name type="scientific">Rhabdonatronobacter sediminivivens</name>
    <dbReference type="NCBI Taxonomy" id="2743469"/>
    <lineage>
        <taxon>Bacteria</taxon>
        <taxon>Pseudomonadati</taxon>
        <taxon>Pseudomonadota</taxon>
        <taxon>Alphaproteobacteria</taxon>
        <taxon>Rhodobacterales</taxon>
        <taxon>Paracoccaceae</taxon>
        <taxon>Rhabdonatronobacter</taxon>
    </lineage>
</organism>
<dbReference type="SUPFAM" id="SSF52540">
    <property type="entry name" value="P-loop containing nucleoside triphosphate hydrolases"/>
    <property type="match status" value="2"/>
</dbReference>
<dbReference type="SUPFAM" id="SSF81767">
    <property type="entry name" value="Pre-protein crosslinking domain of SecA"/>
    <property type="match status" value="1"/>
</dbReference>
<dbReference type="InterPro" id="IPR020937">
    <property type="entry name" value="SecA_CS"/>
</dbReference>
<dbReference type="PROSITE" id="PS51192">
    <property type="entry name" value="HELICASE_ATP_BIND_1"/>
    <property type="match status" value="1"/>
</dbReference>
<dbReference type="GO" id="GO:0043952">
    <property type="term" value="P:protein transport by the Sec complex"/>
    <property type="evidence" value="ECO:0007669"/>
    <property type="project" value="TreeGrafter"/>
</dbReference>
<feature type="domain" description="Helicase ATP-binding" evidence="10">
    <location>
        <begin position="116"/>
        <end position="291"/>
    </location>
</feature>